<dbReference type="Pfam" id="PF01903">
    <property type="entry name" value="CbiX"/>
    <property type="match status" value="1"/>
</dbReference>
<comment type="caution">
    <text evidence="3">The sequence shown here is derived from an EMBL/GenBank/DDBJ whole genome shotgun (WGS) entry which is preliminary data.</text>
</comment>
<evidence type="ECO:0000256" key="1">
    <source>
        <dbReference type="ARBA" id="ARBA00022723"/>
    </source>
</evidence>
<dbReference type="SUPFAM" id="SSF53800">
    <property type="entry name" value="Chelatase"/>
    <property type="match status" value="2"/>
</dbReference>
<sequence length="213" mass="23004">MQALAARVRMWLPGWEVRGTTLALPGALEGAVKGMPDALIYPFFMAEGWFTRSQLPKRLRAAGIDQPLQLPAFGHDPGMEGLLRDVATEAAHELGLPDDASLILAAHGSQVSPASSQITEEMAQMLRRDTGFKVTTGYVEQEPFLEDVARQTKGPAFCLPFFATRAGHVSEDLPQALKAAGFTGPLLPAIGEHPDCARLIANTLLRHRQRAAA</sequence>
<dbReference type="CDD" id="cd03416">
    <property type="entry name" value="CbiX_SirB_N"/>
    <property type="match status" value="1"/>
</dbReference>
<protein>
    <recommendedName>
        <fullName evidence="5">Sirohydrochlorin ferrochelatase</fullName>
    </recommendedName>
</protein>
<evidence type="ECO:0008006" key="5">
    <source>
        <dbReference type="Google" id="ProtNLM"/>
    </source>
</evidence>
<dbReference type="EMBL" id="BMLP01000001">
    <property type="protein sequence ID" value="GGO26455.1"/>
    <property type="molecule type" value="Genomic_DNA"/>
</dbReference>
<organism evidence="3 4">
    <name type="scientific">Gemmobacter aquaticus</name>
    <dbReference type="NCBI Taxonomy" id="490185"/>
    <lineage>
        <taxon>Bacteria</taxon>
        <taxon>Pseudomonadati</taxon>
        <taxon>Pseudomonadota</taxon>
        <taxon>Alphaproteobacteria</taxon>
        <taxon>Rhodobacterales</taxon>
        <taxon>Paracoccaceae</taxon>
        <taxon>Gemmobacter</taxon>
    </lineage>
</organism>
<reference evidence="3 4" key="1">
    <citation type="journal article" date="2014" name="Int. J. Syst. Evol. Microbiol.">
        <title>Complete genome sequence of Corynebacterium casei LMG S-19264T (=DSM 44701T), isolated from a smear-ripened cheese.</title>
        <authorList>
            <consortium name="US DOE Joint Genome Institute (JGI-PGF)"/>
            <person name="Walter F."/>
            <person name="Albersmeier A."/>
            <person name="Kalinowski J."/>
            <person name="Ruckert C."/>
        </authorList>
    </citation>
    <scope>NUCLEOTIDE SEQUENCE [LARGE SCALE GENOMIC DNA]</scope>
    <source>
        <strain evidence="3 4">CGMCC 1.7029</strain>
    </source>
</reference>
<gene>
    <name evidence="3" type="ORF">GCM10010991_07160</name>
</gene>
<dbReference type="Proteomes" id="UP000598196">
    <property type="component" value="Unassembled WGS sequence"/>
</dbReference>
<dbReference type="GO" id="GO:0046872">
    <property type="term" value="F:metal ion binding"/>
    <property type="evidence" value="ECO:0007669"/>
    <property type="project" value="UniProtKB-KW"/>
</dbReference>
<name>A0A917YHZ6_9RHOB</name>
<evidence type="ECO:0000256" key="2">
    <source>
        <dbReference type="ARBA" id="ARBA00023239"/>
    </source>
</evidence>
<evidence type="ECO:0000313" key="4">
    <source>
        <dbReference type="Proteomes" id="UP000598196"/>
    </source>
</evidence>
<dbReference type="Gene3D" id="3.40.50.1400">
    <property type="match status" value="2"/>
</dbReference>
<keyword evidence="4" id="KW-1185">Reference proteome</keyword>
<keyword evidence="1" id="KW-0479">Metal-binding</keyword>
<keyword evidence="2" id="KW-0456">Lyase</keyword>
<dbReference type="AlphaFoldDB" id="A0A917YHZ6"/>
<accession>A0A917YHZ6</accession>
<dbReference type="GO" id="GO:0016829">
    <property type="term" value="F:lyase activity"/>
    <property type="evidence" value="ECO:0007669"/>
    <property type="project" value="UniProtKB-KW"/>
</dbReference>
<dbReference type="InterPro" id="IPR002762">
    <property type="entry name" value="CbiX-like"/>
</dbReference>
<proteinExistence type="predicted"/>
<evidence type="ECO:0000313" key="3">
    <source>
        <dbReference type="EMBL" id="GGO26455.1"/>
    </source>
</evidence>